<dbReference type="SUPFAM" id="SSF56801">
    <property type="entry name" value="Acetyl-CoA synthetase-like"/>
    <property type="match status" value="1"/>
</dbReference>
<reference evidence="4" key="1">
    <citation type="journal article" date="2014" name="Proc. Natl. Acad. Sci. U.S.A.">
        <title>Enterotoxicity of a nonribosomal peptide causes antibiotic-associated colitis.</title>
        <authorList>
            <person name="Schneditz G."/>
            <person name="Rentner J."/>
            <person name="Roier S."/>
            <person name="Pletz J."/>
            <person name="Herzog K.A."/>
            <person name="Bucker R."/>
            <person name="Troeger H."/>
            <person name="Schild S."/>
            <person name="Weber H."/>
            <person name="Breinbauer R."/>
            <person name="Gorkiewicz G."/>
            <person name="Hogenauer C."/>
            <person name="Zechner E.L."/>
        </authorList>
    </citation>
    <scope>NUCLEOTIDE SEQUENCE</scope>
    <source>
        <strain evidence="4">AHC-6</strain>
    </source>
</reference>
<dbReference type="GO" id="GO:0005737">
    <property type="term" value="C:cytoplasm"/>
    <property type="evidence" value="ECO:0007669"/>
    <property type="project" value="TreeGrafter"/>
</dbReference>
<evidence type="ECO:0000259" key="3">
    <source>
        <dbReference type="Pfam" id="PF13193"/>
    </source>
</evidence>
<proteinExistence type="predicted"/>
<evidence type="ECO:0000259" key="2">
    <source>
        <dbReference type="Pfam" id="PF00501"/>
    </source>
</evidence>
<name>A0A077MJV9_KLEOX</name>
<dbReference type="AlphaFoldDB" id="A0A077MJV9"/>
<dbReference type="SMR" id="A0A077MJV9"/>
<dbReference type="InterPro" id="IPR000873">
    <property type="entry name" value="AMP-dep_synth/lig_dom"/>
</dbReference>
<dbReference type="PROSITE" id="PS00455">
    <property type="entry name" value="AMP_BINDING"/>
    <property type="match status" value="1"/>
</dbReference>
<dbReference type="GO" id="GO:0044550">
    <property type="term" value="P:secondary metabolite biosynthetic process"/>
    <property type="evidence" value="ECO:0007669"/>
    <property type="project" value="TreeGrafter"/>
</dbReference>
<dbReference type="Gene3D" id="3.30.300.30">
    <property type="match status" value="1"/>
</dbReference>
<gene>
    <name evidence="4" type="primary">npsA</name>
</gene>
<dbReference type="InterPro" id="IPR042099">
    <property type="entry name" value="ANL_N_sf"/>
</dbReference>
<sequence length="506" mass="55363">MTHSAYVYQLKAVPDIFDEISQRFPDRVALIFDQRKITYRELAEQCSALAAVLQNNCLIKGDIVAIKIERSPELYIFMLALMKIGAVMVPVNSNSPERYIGEVLSAAGARYLISDDVTSVPGGAWHVLSSRTLIQNCTQQRSGNYPVLSADDPALILMTSGSTGKPKSVLIAHRGIARLGLPVPALGNSERDCYLQIADISFAASANEIWMALLTGACLAIAPPGLPDLMALARQIESDNVTMLFLSGGLFRLFVEVSVETLHIPDCVVVSGDFVNPRLFSVAVQAGKAKIFNGLGCTENSAISSLYHIQSEEQLSSESPVPVGTPLPLVEMVVFNERLQPCTCGEYGELFIAGAGVALGYSDPQLTAERFITIPYQGTDVLFYRTDDRATYDQDCNIVLVGRGNHICKIRGFRINIAGIEHLLRLHHAVEDVLIVVEETPDEPRLHACYVTQDDGLSVADLKNHLAMHAPAWMIPEKFSRLAVLPMTANGKKDRLRLKNSLLEQV</sequence>
<dbReference type="GO" id="GO:0031177">
    <property type="term" value="F:phosphopantetheine binding"/>
    <property type="evidence" value="ECO:0007669"/>
    <property type="project" value="TreeGrafter"/>
</dbReference>
<dbReference type="InterPro" id="IPR045851">
    <property type="entry name" value="AMP-bd_C_sf"/>
</dbReference>
<dbReference type="Gene3D" id="3.40.50.12780">
    <property type="entry name" value="N-terminal domain of ligase-like"/>
    <property type="match status" value="1"/>
</dbReference>
<feature type="domain" description="AMP-dependent synthetase/ligase" evidence="2">
    <location>
        <begin position="17"/>
        <end position="361"/>
    </location>
</feature>
<dbReference type="PANTHER" id="PTHR45527:SF1">
    <property type="entry name" value="FATTY ACID SYNTHASE"/>
    <property type="match status" value="1"/>
</dbReference>
<evidence type="ECO:0000256" key="1">
    <source>
        <dbReference type="ARBA" id="ARBA00022598"/>
    </source>
</evidence>
<dbReference type="RefSeq" id="WP_064398710.1">
    <property type="nucleotide sequence ID" value="NZ_CABGLK010000001.1"/>
</dbReference>
<dbReference type="CDD" id="cd05930">
    <property type="entry name" value="A_NRPS"/>
    <property type="match status" value="1"/>
</dbReference>
<dbReference type="PANTHER" id="PTHR45527">
    <property type="entry name" value="NONRIBOSOMAL PEPTIDE SYNTHETASE"/>
    <property type="match status" value="1"/>
</dbReference>
<organism evidence="4">
    <name type="scientific">Klebsiella oxytoca</name>
    <dbReference type="NCBI Taxonomy" id="571"/>
    <lineage>
        <taxon>Bacteria</taxon>
        <taxon>Pseudomonadati</taxon>
        <taxon>Pseudomonadota</taxon>
        <taxon>Gammaproteobacteria</taxon>
        <taxon>Enterobacterales</taxon>
        <taxon>Enterobacteriaceae</taxon>
        <taxon>Klebsiella/Raoultella group</taxon>
        <taxon>Klebsiella</taxon>
    </lineage>
</organism>
<dbReference type="InterPro" id="IPR025110">
    <property type="entry name" value="AMP-bd_C"/>
</dbReference>
<feature type="domain" description="AMP-binding enzyme C-terminal" evidence="3">
    <location>
        <begin position="420"/>
        <end position="492"/>
    </location>
</feature>
<evidence type="ECO:0000313" key="4">
    <source>
        <dbReference type="EMBL" id="CDG76957.1"/>
    </source>
</evidence>
<dbReference type="Pfam" id="PF00501">
    <property type="entry name" value="AMP-binding"/>
    <property type="match status" value="1"/>
</dbReference>
<dbReference type="InterPro" id="IPR020845">
    <property type="entry name" value="AMP-binding_CS"/>
</dbReference>
<keyword evidence="1" id="KW-0436">Ligase</keyword>
<dbReference type="Pfam" id="PF13193">
    <property type="entry name" value="AMP-binding_C"/>
    <property type="match status" value="1"/>
</dbReference>
<dbReference type="GO" id="GO:0043041">
    <property type="term" value="P:amino acid activation for nonribosomal peptide biosynthetic process"/>
    <property type="evidence" value="ECO:0007669"/>
    <property type="project" value="TreeGrafter"/>
</dbReference>
<protein>
    <submittedName>
        <fullName evidence="4">Non-ribosomal peptide synthetase</fullName>
    </submittedName>
</protein>
<dbReference type="GO" id="GO:0016877">
    <property type="term" value="F:ligase activity, forming carbon-sulfur bonds"/>
    <property type="evidence" value="ECO:0007669"/>
    <property type="project" value="UniProtKB-ARBA"/>
</dbReference>
<dbReference type="EMBL" id="HG425356">
    <property type="protein sequence ID" value="CDG76957.1"/>
    <property type="molecule type" value="Genomic_DNA"/>
</dbReference>
<accession>A0A077MJV9</accession>